<dbReference type="EMBL" id="JABXXO010000003">
    <property type="protein sequence ID" value="KAF7782470.1"/>
    <property type="molecule type" value="Genomic_DNA"/>
</dbReference>
<dbReference type="Proteomes" id="UP000629468">
    <property type="component" value="Unassembled WGS sequence"/>
</dbReference>
<feature type="region of interest" description="Disordered" evidence="2">
    <location>
        <begin position="307"/>
        <end position="338"/>
    </location>
</feature>
<dbReference type="InterPro" id="IPR015988">
    <property type="entry name" value="STAT_TF_CC"/>
</dbReference>
<keyword evidence="1" id="KW-0175">Coiled coil</keyword>
<sequence length="495" mass="55201">MRSLADHIDILGRNTKNITTLVDNASRNPLSTGPFANAILQCHLGDLIRDVDPSELGLFSLVQPQRNSMQEKEVERINFHGATPLRRPHSRHDDKSRRDAGPEIYAKAAMKYMDRYKLVRPMPRAQDQIQQILARVPILRQSIEDLTDNLRQLEQVQTSTHLDYRSQIDEEEQRIQDLRATLTELTSKRLTLIKGRKTHLDLAENTQKPLASSKPRTEEDEFWSTPAAPTRALKFSGENMLMDERADFGDMSVISFTSGPTPKVLTDSLRDNIERPLFQHATPNLIQNEVTTSQPNVLLMKPLESAVDPAQDPPENDTPDAESESHSSPQHQTLDVDEVKASDHETVLGITITNEVEVIVNKIWTVMKDLVVSAAAIKKVELPGKPSTREIIDLLESLRDISLTDESSPTSGNNAPAFQQILTATLLIGLITTSADHSLSLSKVKELLASRTAGTTNASQPYGSRIVYGSLSLTYDAHAVRVDLGTQMMPRYMNL</sequence>
<protein>
    <submittedName>
        <fullName evidence="3">Uncharacterized protein</fullName>
    </submittedName>
</protein>
<dbReference type="GO" id="GO:0007165">
    <property type="term" value="P:signal transduction"/>
    <property type="evidence" value="ECO:0007669"/>
    <property type="project" value="InterPro"/>
</dbReference>
<gene>
    <name evidence="3" type="ORF">Agabi119p4_1846</name>
</gene>
<dbReference type="SUPFAM" id="SSF47655">
    <property type="entry name" value="STAT"/>
    <property type="match status" value="1"/>
</dbReference>
<name>A0A8H7F844_AGABI</name>
<evidence type="ECO:0000256" key="1">
    <source>
        <dbReference type="SAM" id="Coils"/>
    </source>
</evidence>
<feature type="region of interest" description="Disordered" evidence="2">
    <location>
        <begin position="80"/>
        <end position="101"/>
    </location>
</feature>
<dbReference type="AlphaFoldDB" id="A0A8H7F844"/>
<reference evidence="3 4" key="1">
    <citation type="journal article" name="Sci. Rep.">
        <title>Telomere-to-telomere assembled and centromere annotated genomes of the two main subspecies of the button mushroom Agaricus bisporus reveal especially polymorphic chromosome ends.</title>
        <authorList>
            <person name="Sonnenberg A.S.M."/>
            <person name="Sedaghat-Telgerd N."/>
            <person name="Lavrijssen B."/>
            <person name="Ohm R.A."/>
            <person name="Hendrickx P.M."/>
            <person name="Scholtmeijer K."/>
            <person name="Baars J.J.P."/>
            <person name="van Peer A."/>
        </authorList>
    </citation>
    <scope>NUCLEOTIDE SEQUENCE [LARGE SCALE GENOMIC DNA]</scope>
    <source>
        <strain evidence="3 4">H119_p4</strain>
    </source>
</reference>
<evidence type="ECO:0000313" key="3">
    <source>
        <dbReference type="EMBL" id="KAF7782470.1"/>
    </source>
</evidence>
<proteinExistence type="predicted"/>
<organism evidence="3 4">
    <name type="scientific">Agaricus bisporus var. burnettii</name>
    <dbReference type="NCBI Taxonomy" id="192524"/>
    <lineage>
        <taxon>Eukaryota</taxon>
        <taxon>Fungi</taxon>
        <taxon>Dikarya</taxon>
        <taxon>Basidiomycota</taxon>
        <taxon>Agaricomycotina</taxon>
        <taxon>Agaricomycetes</taxon>
        <taxon>Agaricomycetidae</taxon>
        <taxon>Agaricales</taxon>
        <taxon>Agaricineae</taxon>
        <taxon>Agaricaceae</taxon>
        <taxon>Agaricus</taxon>
    </lineage>
</organism>
<accession>A0A8H7F844</accession>
<feature type="compositionally biased region" description="Basic and acidic residues" evidence="2">
    <location>
        <begin position="91"/>
        <end position="101"/>
    </location>
</feature>
<feature type="coiled-coil region" evidence="1">
    <location>
        <begin position="136"/>
        <end position="188"/>
    </location>
</feature>
<evidence type="ECO:0000256" key="2">
    <source>
        <dbReference type="SAM" id="MobiDB-lite"/>
    </source>
</evidence>
<evidence type="ECO:0000313" key="4">
    <source>
        <dbReference type="Proteomes" id="UP000629468"/>
    </source>
</evidence>
<comment type="caution">
    <text evidence="3">The sequence shown here is derived from an EMBL/GenBank/DDBJ whole genome shotgun (WGS) entry which is preliminary data.</text>
</comment>
<dbReference type="GO" id="GO:0006355">
    <property type="term" value="P:regulation of DNA-templated transcription"/>
    <property type="evidence" value="ECO:0007669"/>
    <property type="project" value="InterPro"/>
</dbReference>